<organism evidence="2 3">
    <name type="scientific">Vibrio genomosp. F10 str. ZF-129</name>
    <dbReference type="NCBI Taxonomy" id="1187848"/>
    <lineage>
        <taxon>Bacteria</taxon>
        <taxon>Pseudomonadati</taxon>
        <taxon>Pseudomonadota</taxon>
        <taxon>Gammaproteobacteria</taxon>
        <taxon>Vibrionales</taxon>
        <taxon>Vibrionaceae</taxon>
        <taxon>Vibrio</taxon>
    </lineage>
</organism>
<dbReference type="AlphaFoldDB" id="A0A1E5BA57"/>
<name>A0A1E5BA57_9VIBR</name>
<evidence type="ECO:0000313" key="3">
    <source>
        <dbReference type="Proteomes" id="UP000094741"/>
    </source>
</evidence>
<dbReference type="STRING" id="1187848.A1QO_15790"/>
<evidence type="ECO:0000313" key="2">
    <source>
        <dbReference type="EMBL" id="OEE30792.1"/>
    </source>
</evidence>
<reference evidence="2 3" key="1">
    <citation type="journal article" date="2012" name="Science">
        <title>Ecological populations of bacteria act as socially cohesive units of antibiotic production and resistance.</title>
        <authorList>
            <person name="Cordero O.X."/>
            <person name="Wildschutte H."/>
            <person name="Kirkup B."/>
            <person name="Proehl S."/>
            <person name="Ngo L."/>
            <person name="Hussain F."/>
            <person name="Le Roux F."/>
            <person name="Mincer T."/>
            <person name="Polz M.F."/>
        </authorList>
    </citation>
    <scope>NUCLEOTIDE SEQUENCE [LARGE SCALE GENOMIC DNA]</scope>
    <source>
        <strain evidence="2 3">ZF-129</strain>
    </source>
</reference>
<comment type="caution">
    <text evidence="2">The sequence shown here is derived from an EMBL/GenBank/DDBJ whole genome shotgun (WGS) entry which is preliminary data.</text>
</comment>
<proteinExistence type="predicted"/>
<accession>A0A1E5BA57</accession>
<dbReference type="PANTHER" id="PTHR12125:SF5">
    <property type="entry name" value="F-BOX DOMAIN-CONTAINING PROTEIN"/>
    <property type="match status" value="1"/>
</dbReference>
<dbReference type="SMART" id="SM01198">
    <property type="entry name" value="FBA"/>
    <property type="match status" value="1"/>
</dbReference>
<dbReference type="GO" id="GO:0031146">
    <property type="term" value="P:SCF-dependent proteasomal ubiquitin-dependent protein catabolic process"/>
    <property type="evidence" value="ECO:0007669"/>
    <property type="project" value="TreeGrafter"/>
</dbReference>
<dbReference type="Gene3D" id="2.60.120.260">
    <property type="entry name" value="Galactose-binding domain-like"/>
    <property type="match status" value="3"/>
</dbReference>
<protein>
    <recommendedName>
        <fullName evidence="1">FBA domain-containing protein</fullName>
    </recommendedName>
</protein>
<dbReference type="EMBL" id="AJYQ02000137">
    <property type="protein sequence ID" value="OEE30792.1"/>
    <property type="molecule type" value="Genomic_DNA"/>
</dbReference>
<dbReference type="InterPro" id="IPR008979">
    <property type="entry name" value="Galactose-bd-like_sf"/>
</dbReference>
<evidence type="ECO:0000259" key="1">
    <source>
        <dbReference type="SMART" id="SM01198"/>
    </source>
</evidence>
<dbReference type="GO" id="GO:0061630">
    <property type="term" value="F:ubiquitin protein ligase activity"/>
    <property type="evidence" value="ECO:0007669"/>
    <property type="project" value="TreeGrafter"/>
</dbReference>
<dbReference type="InterPro" id="IPR007397">
    <property type="entry name" value="F-box-assoc_dom"/>
</dbReference>
<dbReference type="SUPFAM" id="SSF49785">
    <property type="entry name" value="Galactose-binding domain-like"/>
    <property type="match status" value="3"/>
</dbReference>
<dbReference type="GO" id="GO:0005737">
    <property type="term" value="C:cytoplasm"/>
    <property type="evidence" value="ECO:0007669"/>
    <property type="project" value="TreeGrafter"/>
</dbReference>
<dbReference type="GO" id="GO:0019005">
    <property type="term" value="C:SCF ubiquitin ligase complex"/>
    <property type="evidence" value="ECO:0007669"/>
    <property type="project" value="TreeGrafter"/>
</dbReference>
<dbReference type="RefSeq" id="WP_017041928.1">
    <property type="nucleotide sequence ID" value="NZ_AJYQ02000137.1"/>
</dbReference>
<sequence>MININNSSMKITLNVIYKFGLIFLLLSFASSSYATMKLYDATSSSYNGNYKPSNVIDNNYDSKFITGRKDTSPWWMAKIPNNNSSDLTVSIHTKNPNRVNSAVISLLDSSNQEIDTRVIESKSTVFEYNYDFNDLPYGAIYFIKISKYGRFLEISEVAVNDNYDEQHYSHLTNPYLINLIKNSNASEGNLSRWKTTGKHWNAIIDGKDSGFHINSDSWHSKEQVIDLVENGFSPRVLDQQPPIVFSEQFSNLEHSGKYSLNITLLDKDLNVIKQWRSGHKNHNSDANVKDQISSKITHYGAGLRFIKWQHSGTRGRLEDQVLFIMPPNILNSPDKLKSWKTNGKFIVKSGIEGSSFKTSSNWATREQFIDLYSLGYSKEELEIKPPIIFSSRYGKNWHPDFFRLEIALFDENFRVFKSWDSGVLKNQTNSTSSDQYEDALANVFEDYDGSKLRYIKWRESGKSLEYSDDYYGVIMKDPYIGIVSIHPGDKNKLQLFLSHDSIPVTNRSTIHQRSSFFSHLFEALELSAVALLGCNPASIALSSGGLCAGAVAIDAAIIATSVIRHSEDYPSYKVHSKNDTNFSSSWCEAPE</sequence>
<dbReference type="eggNOG" id="ENOG50332EZ">
    <property type="taxonomic scope" value="Bacteria"/>
</dbReference>
<dbReference type="Proteomes" id="UP000094741">
    <property type="component" value="Unassembled WGS sequence"/>
</dbReference>
<gene>
    <name evidence="2" type="ORF">A1QO_15790</name>
</gene>
<dbReference type="Pfam" id="PF04300">
    <property type="entry name" value="FBA"/>
    <property type="match status" value="2"/>
</dbReference>
<dbReference type="PANTHER" id="PTHR12125">
    <property type="entry name" value="F-BOX ONLY PROTEIN 6-LIKE PROTEIN"/>
    <property type="match status" value="1"/>
</dbReference>
<dbReference type="GO" id="GO:0006516">
    <property type="term" value="P:glycoprotein catabolic process"/>
    <property type="evidence" value="ECO:0007669"/>
    <property type="project" value="TreeGrafter"/>
</dbReference>
<dbReference type="GO" id="GO:0036503">
    <property type="term" value="P:ERAD pathway"/>
    <property type="evidence" value="ECO:0007669"/>
    <property type="project" value="TreeGrafter"/>
</dbReference>
<feature type="domain" description="FBA" evidence="1">
    <location>
        <begin position="164"/>
        <end position="323"/>
    </location>
</feature>
<dbReference type="OrthoDB" id="8612583at2"/>
<dbReference type="InterPro" id="IPR039752">
    <property type="entry name" value="F-box_only"/>
</dbReference>